<feature type="transmembrane region" description="Helical" evidence="1">
    <location>
        <begin position="286"/>
        <end position="312"/>
    </location>
</feature>
<protein>
    <recommendedName>
        <fullName evidence="4">Major facilitator superfamily (MFS) profile domain-containing protein</fullName>
    </recommendedName>
</protein>
<dbReference type="Gene3D" id="1.20.1250.20">
    <property type="entry name" value="MFS general substrate transporter like domains"/>
    <property type="match status" value="2"/>
</dbReference>
<dbReference type="InParanoid" id="T0QTC9"/>
<dbReference type="PANTHER" id="PTHR11360:SF317">
    <property type="entry name" value="MAJOR FACILITATOR SUPERFAMILY (MFS) PROFILE DOMAIN-CONTAINING PROTEIN-RELATED"/>
    <property type="match status" value="1"/>
</dbReference>
<evidence type="ECO:0008006" key="4">
    <source>
        <dbReference type="Google" id="ProtNLM"/>
    </source>
</evidence>
<feature type="transmembrane region" description="Helical" evidence="1">
    <location>
        <begin position="114"/>
        <end position="134"/>
    </location>
</feature>
<dbReference type="InterPro" id="IPR050327">
    <property type="entry name" value="Proton-linked_MCT"/>
</dbReference>
<feature type="transmembrane region" description="Helical" evidence="1">
    <location>
        <begin position="46"/>
        <end position="65"/>
    </location>
</feature>
<dbReference type="GeneID" id="19942119"/>
<feature type="transmembrane region" description="Helical" evidence="1">
    <location>
        <begin position="140"/>
        <end position="162"/>
    </location>
</feature>
<evidence type="ECO:0000256" key="1">
    <source>
        <dbReference type="SAM" id="Phobius"/>
    </source>
</evidence>
<feature type="transmembrane region" description="Helical" evidence="1">
    <location>
        <begin position="371"/>
        <end position="391"/>
    </location>
</feature>
<dbReference type="AlphaFoldDB" id="T0QTC9"/>
<dbReference type="Pfam" id="PF07690">
    <property type="entry name" value="MFS_1"/>
    <property type="match status" value="1"/>
</dbReference>
<dbReference type="STRING" id="1156394.T0QTC9"/>
<proteinExistence type="predicted"/>
<dbReference type="SUPFAM" id="SSF103473">
    <property type="entry name" value="MFS general substrate transporter"/>
    <property type="match status" value="1"/>
</dbReference>
<keyword evidence="3" id="KW-1185">Reference proteome</keyword>
<dbReference type="VEuPathDB" id="FungiDB:SDRG_01392"/>
<gene>
    <name evidence="2" type="ORF">SDRG_01392</name>
</gene>
<dbReference type="EMBL" id="JH767134">
    <property type="protein sequence ID" value="EQC41424.1"/>
    <property type="molecule type" value="Genomic_DNA"/>
</dbReference>
<keyword evidence="1" id="KW-0472">Membrane</keyword>
<evidence type="ECO:0000313" key="3">
    <source>
        <dbReference type="Proteomes" id="UP000030762"/>
    </source>
</evidence>
<name>T0QTC9_SAPDV</name>
<feature type="transmembrane region" description="Helical" evidence="1">
    <location>
        <begin position="403"/>
        <end position="421"/>
    </location>
</feature>
<dbReference type="OMA" id="AYPELWF"/>
<accession>T0QTC9</accession>
<dbReference type="GO" id="GO:0022857">
    <property type="term" value="F:transmembrane transporter activity"/>
    <property type="evidence" value="ECO:0007669"/>
    <property type="project" value="InterPro"/>
</dbReference>
<feature type="transmembrane region" description="Helical" evidence="1">
    <location>
        <begin position="332"/>
        <end position="350"/>
    </location>
</feature>
<dbReference type="InterPro" id="IPR036259">
    <property type="entry name" value="MFS_trans_sf"/>
</dbReference>
<feature type="transmembrane region" description="Helical" evidence="1">
    <location>
        <begin position="433"/>
        <end position="452"/>
    </location>
</feature>
<feature type="transmembrane region" description="Helical" evidence="1">
    <location>
        <begin position="201"/>
        <end position="223"/>
    </location>
</feature>
<dbReference type="FunCoup" id="T0QTC9">
    <property type="interactions" value="2"/>
</dbReference>
<keyword evidence="1" id="KW-0812">Transmembrane</keyword>
<feature type="transmembrane region" description="Helical" evidence="1">
    <location>
        <begin position="85"/>
        <end position="102"/>
    </location>
</feature>
<evidence type="ECO:0000313" key="2">
    <source>
        <dbReference type="EMBL" id="EQC41424.1"/>
    </source>
</evidence>
<dbReference type="PANTHER" id="PTHR11360">
    <property type="entry name" value="MONOCARBOXYLATE TRANSPORTER"/>
    <property type="match status" value="1"/>
</dbReference>
<dbReference type="InterPro" id="IPR011701">
    <property type="entry name" value="MFS"/>
</dbReference>
<sequence>MRWQAYWRVVEPTKSAAQVDAEAYLLYIDLGSDVYWRASCLRFQRWMLFLAAFVSQICCGSLYAYSLLIKPLATQLRATDEAVTLPYYVAYACVGVAAALAGPSIERHGPRAGMCLGALLMAGGHLCAVLAIAYQRPFLLYGYGVLYGAGVGINYVTPIAPLQKWFPDLRGTAAGFALCGFGASGVVWGGVYQLLLRDVGVLSVFVVGGLAMTLLLLLCALVLRTPPPAYRVHGLDMHGVEEFAGDSRRDGVCLVDFAKAHDYLGPELDENERVYHERIQHQTLRACVLSADFAFLYATYMATFVFAIVYLPHLYDLYLLLASTSSEAESDALSFLLLAAICNFLGRLVLPIASDIVIRIASLNPPFGRKLAFGVALLVQSIVLGVLPSVLRQRDVDTFAHMMWITAFVLGGATGTLPSLCTDLYGVYHTGTMFGILLTGSSLVGLVGGYLFTRCFSAWKEESELDAYVANAHWVHAVVLSGLLFVCLVRTNPVDRFQHGYTLCGHRLCR</sequence>
<feature type="transmembrane region" description="Helical" evidence="1">
    <location>
        <begin position="174"/>
        <end position="195"/>
    </location>
</feature>
<dbReference type="RefSeq" id="XP_008605138.1">
    <property type="nucleotide sequence ID" value="XM_008606916.1"/>
</dbReference>
<keyword evidence="1" id="KW-1133">Transmembrane helix</keyword>
<reference evidence="2 3" key="1">
    <citation type="submission" date="2012-04" db="EMBL/GenBank/DDBJ databases">
        <title>The Genome Sequence of Saprolegnia declina VS20.</title>
        <authorList>
            <consortium name="The Broad Institute Genome Sequencing Platform"/>
            <person name="Russ C."/>
            <person name="Nusbaum C."/>
            <person name="Tyler B."/>
            <person name="van West P."/>
            <person name="Dieguez-Uribeondo J."/>
            <person name="de Bruijn I."/>
            <person name="Tripathy S."/>
            <person name="Jiang R."/>
            <person name="Young S.K."/>
            <person name="Zeng Q."/>
            <person name="Gargeya S."/>
            <person name="Fitzgerald M."/>
            <person name="Haas B."/>
            <person name="Abouelleil A."/>
            <person name="Alvarado L."/>
            <person name="Arachchi H.M."/>
            <person name="Berlin A."/>
            <person name="Chapman S.B."/>
            <person name="Goldberg J."/>
            <person name="Griggs A."/>
            <person name="Gujja S."/>
            <person name="Hansen M."/>
            <person name="Howarth C."/>
            <person name="Imamovic A."/>
            <person name="Larimer J."/>
            <person name="McCowen C."/>
            <person name="Montmayeur A."/>
            <person name="Murphy C."/>
            <person name="Neiman D."/>
            <person name="Pearson M."/>
            <person name="Priest M."/>
            <person name="Roberts A."/>
            <person name="Saif S."/>
            <person name="Shea T."/>
            <person name="Sisk P."/>
            <person name="Sykes S."/>
            <person name="Wortman J."/>
            <person name="Nusbaum C."/>
            <person name="Birren B."/>
        </authorList>
    </citation>
    <scope>NUCLEOTIDE SEQUENCE [LARGE SCALE GENOMIC DNA]</scope>
    <source>
        <strain evidence="2 3">VS20</strain>
    </source>
</reference>
<dbReference type="Proteomes" id="UP000030762">
    <property type="component" value="Unassembled WGS sequence"/>
</dbReference>
<dbReference type="OrthoDB" id="410267at2759"/>
<feature type="transmembrane region" description="Helical" evidence="1">
    <location>
        <begin position="472"/>
        <end position="489"/>
    </location>
</feature>
<organism evidence="2 3">
    <name type="scientific">Saprolegnia diclina (strain VS20)</name>
    <dbReference type="NCBI Taxonomy" id="1156394"/>
    <lineage>
        <taxon>Eukaryota</taxon>
        <taxon>Sar</taxon>
        <taxon>Stramenopiles</taxon>
        <taxon>Oomycota</taxon>
        <taxon>Saprolegniomycetes</taxon>
        <taxon>Saprolegniales</taxon>
        <taxon>Saprolegniaceae</taxon>
        <taxon>Saprolegnia</taxon>
    </lineage>
</organism>